<evidence type="ECO:0000256" key="4">
    <source>
        <dbReference type="ARBA" id="ARBA00022679"/>
    </source>
</evidence>
<dbReference type="SUPFAM" id="SSF53448">
    <property type="entry name" value="Nucleotide-diphospho-sugar transferases"/>
    <property type="match status" value="1"/>
</dbReference>
<dbReference type="Pfam" id="PF04488">
    <property type="entry name" value="Gly_transf_sug"/>
    <property type="match status" value="1"/>
</dbReference>
<feature type="domain" description="Alpha 1,4-glycosyltransferase" evidence="8">
    <location>
        <begin position="253"/>
        <end position="380"/>
    </location>
</feature>
<evidence type="ECO:0000256" key="3">
    <source>
        <dbReference type="ARBA" id="ARBA00022676"/>
    </source>
</evidence>
<gene>
    <name evidence="9" type="ORF">WA026_001447</name>
</gene>
<dbReference type="Proteomes" id="UP001431783">
    <property type="component" value="Unassembled WGS sequence"/>
</dbReference>
<organism evidence="9 10">
    <name type="scientific">Henosepilachna vigintioctopunctata</name>
    <dbReference type="NCBI Taxonomy" id="420089"/>
    <lineage>
        <taxon>Eukaryota</taxon>
        <taxon>Metazoa</taxon>
        <taxon>Ecdysozoa</taxon>
        <taxon>Arthropoda</taxon>
        <taxon>Hexapoda</taxon>
        <taxon>Insecta</taxon>
        <taxon>Pterygota</taxon>
        <taxon>Neoptera</taxon>
        <taxon>Endopterygota</taxon>
        <taxon>Coleoptera</taxon>
        <taxon>Polyphaga</taxon>
        <taxon>Cucujiformia</taxon>
        <taxon>Coccinelloidea</taxon>
        <taxon>Coccinellidae</taxon>
        <taxon>Epilachninae</taxon>
        <taxon>Epilachnini</taxon>
        <taxon>Henosepilachna</taxon>
    </lineage>
</organism>
<dbReference type="GO" id="GO:0006688">
    <property type="term" value="P:glycosphingolipid biosynthetic process"/>
    <property type="evidence" value="ECO:0007669"/>
    <property type="project" value="TreeGrafter"/>
</dbReference>
<evidence type="ECO:0000256" key="5">
    <source>
        <dbReference type="ARBA" id="ARBA00023034"/>
    </source>
</evidence>
<evidence type="ECO:0000256" key="1">
    <source>
        <dbReference type="ARBA" id="ARBA00004323"/>
    </source>
</evidence>
<dbReference type="PANTHER" id="PTHR12042">
    <property type="entry name" value="LACTOSYLCERAMIDE 4-ALPHA-GALACTOSYLTRANSFERASE ALPHA- 1,4-GALACTOSYLTRANSFERASE"/>
    <property type="match status" value="1"/>
</dbReference>
<dbReference type="InterPro" id="IPR007652">
    <property type="entry name" value="A1-4-GlycosylTfrase_dom"/>
</dbReference>
<dbReference type="PANTHER" id="PTHR12042:SF21">
    <property type="entry name" value="ALPHA1,4-GALACTOSYLTRANSFERASE 1-RELATED"/>
    <property type="match status" value="1"/>
</dbReference>
<evidence type="ECO:0000256" key="2">
    <source>
        <dbReference type="ARBA" id="ARBA00009003"/>
    </source>
</evidence>
<dbReference type="AlphaFoldDB" id="A0AAW1UTV5"/>
<dbReference type="EMBL" id="JARQZJ010000091">
    <property type="protein sequence ID" value="KAK9883261.1"/>
    <property type="molecule type" value="Genomic_DNA"/>
</dbReference>
<evidence type="ECO:0000259" key="8">
    <source>
        <dbReference type="Pfam" id="PF04572"/>
    </source>
</evidence>
<name>A0AAW1UTV5_9CUCU</name>
<evidence type="ECO:0000313" key="9">
    <source>
        <dbReference type="EMBL" id="KAK9883261.1"/>
    </source>
</evidence>
<evidence type="ECO:0000256" key="7">
    <source>
        <dbReference type="SAM" id="Phobius"/>
    </source>
</evidence>
<comment type="similarity">
    <text evidence="2">Belongs to the glycosyltransferase 32 family.</text>
</comment>
<keyword evidence="10" id="KW-1185">Reference proteome</keyword>
<keyword evidence="7" id="KW-0812">Transmembrane</keyword>
<sequence length="385" mass="44490">MTVSKLNKNLPKLIALKLVLVVLWIYLFCEYFYRSSVRFERKLLEVEKVVVTEEVSTMDPNLRFTYDKNSIKCYRYPGKTLTDISEVEVRLGKSIFFHETSCSSYINDKIVINRRQACAVESAALLNPNLDVYLTFTSPGVFKFEDTESDRFLKALLGYSNVRINHLNYEKYTKGTPVEELYSKGAIEASHYAMSHASDILRYLTLWKYGGIYLDLDVVVIKNLESLPPNFSGCQWRNQVAAGILGFEPIGAEGHKLATECLMDLKEKFNGTIWGHNGPGVVTRMAKKHCQVEKHNITDLCNRTCDNFHIFSTEWFYPIPWRSWKQFFQEKDTGEVMTATENSYIIHVWNKFSVLTKLPIQSLSAYATFAKKYCPKVFQQCDIFF</sequence>
<dbReference type="InterPro" id="IPR051981">
    <property type="entry name" value="Glycosyltransf_32"/>
</dbReference>
<comment type="subcellular location">
    <subcellularLocation>
        <location evidence="1">Golgi apparatus membrane</location>
        <topology evidence="1">Single-pass type II membrane protein</topology>
    </subcellularLocation>
</comment>
<evidence type="ECO:0000256" key="6">
    <source>
        <dbReference type="ARBA" id="ARBA00023136"/>
    </source>
</evidence>
<keyword evidence="5" id="KW-0333">Golgi apparatus</keyword>
<dbReference type="GO" id="GO:0000139">
    <property type="term" value="C:Golgi membrane"/>
    <property type="evidence" value="ECO:0007669"/>
    <property type="project" value="UniProtKB-SubCell"/>
</dbReference>
<keyword evidence="7" id="KW-1133">Transmembrane helix</keyword>
<keyword evidence="4" id="KW-0808">Transferase</keyword>
<dbReference type="GO" id="GO:0016758">
    <property type="term" value="F:hexosyltransferase activity"/>
    <property type="evidence" value="ECO:0007669"/>
    <property type="project" value="TreeGrafter"/>
</dbReference>
<dbReference type="InterPro" id="IPR007577">
    <property type="entry name" value="GlycoTrfase_DXD_sugar-bd_CS"/>
</dbReference>
<dbReference type="InterPro" id="IPR029044">
    <property type="entry name" value="Nucleotide-diphossugar_trans"/>
</dbReference>
<proteinExistence type="inferred from homology"/>
<accession>A0AAW1UTV5</accession>
<evidence type="ECO:0000313" key="10">
    <source>
        <dbReference type="Proteomes" id="UP001431783"/>
    </source>
</evidence>
<keyword evidence="6 7" id="KW-0472">Membrane</keyword>
<feature type="transmembrane region" description="Helical" evidence="7">
    <location>
        <begin position="14"/>
        <end position="33"/>
    </location>
</feature>
<keyword evidence="3" id="KW-0328">Glycosyltransferase</keyword>
<dbReference type="Pfam" id="PF04572">
    <property type="entry name" value="Gb3_synth"/>
    <property type="match status" value="1"/>
</dbReference>
<reference evidence="9 10" key="1">
    <citation type="submission" date="2023-03" db="EMBL/GenBank/DDBJ databases">
        <title>Genome insight into feeding habits of ladybird beetles.</title>
        <authorList>
            <person name="Li H.-S."/>
            <person name="Huang Y.-H."/>
            <person name="Pang H."/>
        </authorList>
    </citation>
    <scope>NUCLEOTIDE SEQUENCE [LARGE SCALE GENOMIC DNA]</scope>
    <source>
        <strain evidence="9">SYSU_2023b</strain>
        <tissue evidence="9">Whole body</tissue>
    </source>
</reference>
<comment type="caution">
    <text evidence="9">The sequence shown here is derived from an EMBL/GenBank/DDBJ whole genome shotgun (WGS) entry which is preliminary data.</text>
</comment>
<protein>
    <recommendedName>
        <fullName evidence="8">Alpha 1,4-glycosyltransferase domain-containing protein</fullName>
    </recommendedName>
</protein>
<dbReference type="Gene3D" id="3.90.550.20">
    <property type="match status" value="1"/>
</dbReference>